<evidence type="ECO:0000313" key="2">
    <source>
        <dbReference type="EMBL" id="KAF1989216.1"/>
    </source>
</evidence>
<keyword evidence="3" id="KW-1185">Reference proteome</keyword>
<evidence type="ECO:0000313" key="3">
    <source>
        <dbReference type="Proteomes" id="UP000800041"/>
    </source>
</evidence>
<feature type="transmembrane region" description="Helical" evidence="1">
    <location>
        <begin position="556"/>
        <end position="585"/>
    </location>
</feature>
<feature type="transmembrane region" description="Helical" evidence="1">
    <location>
        <begin position="215"/>
        <end position="239"/>
    </location>
</feature>
<evidence type="ECO:0000256" key="1">
    <source>
        <dbReference type="SAM" id="Phobius"/>
    </source>
</evidence>
<dbReference type="OrthoDB" id="3344043at2759"/>
<proteinExistence type="predicted"/>
<dbReference type="Proteomes" id="UP000800041">
    <property type="component" value="Unassembled WGS sequence"/>
</dbReference>
<keyword evidence="1" id="KW-0812">Transmembrane</keyword>
<name>A0A6G1H7M2_9PEZI</name>
<protein>
    <submittedName>
        <fullName evidence="2">Uncharacterized protein</fullName>
    </submittedName>
</protein>
<dbReference type="EMBL" id="ML977146">
    <property type="protein sequence ID" value="KAF1989216.1"/>
    <property type="molecule type" value="Genomic_DNA"/>
</dbReference>
<keyword evidence="1" id="KW-0472">Membrane</keyword>
<accession>A0A6G1H7M2</accession>
<organism evidence="2 3">
    <name type="scientific">Aulographum hederae CBS 113979</name>
    <dbReference type="NCBI Taxonomy" id="1176131"/>
    <lineage>
        <taxon>Eukaryota</taxon>
        <taxon>Fungi</taxon>
        <taxon>Dikarya</taxon>
        <taxon>Ascomycota</taxon>
        <taxon>Pezizomycotina</taxon>
        <taxon>Dothideomycetes</taxon>
        <taxon>Pleosporomycetidae</taxon>
        <taxon>Aulographales</taxon>
        <taxon>Aulographaceae</taxon>
    </lineage>
</organism>
<keyword evidence="1" id="KW-1133">Transmembrane helix</keyword>
<gene>
    <name evidence="2" type="ORF">K402DRAFT_16890</name>
</gene>
<reference evidence="2" key="1">
    <citation type="journal article" date="2020" name="Stud. Mycol.">
        <title>101 Dothideomycetes genomes: a test case for predicting lifestyles and emergence of pathogens.</title>
        <authorList>
            <person name="Haridas S."/>
            <person name="Albert R."/>
            <person name="Binder M."/>
            <person name="Bloem J."/>
            <person name="Labutti K."/>
            <person name="Salamov A."/>
            <person name="Andreopoulos B."/>
            <person name="Baker S."/>
            <person name="Barry K."/>
            <person name="Bills G."/>
            <person name="Bluhm B."/>
            <person name="Cannon C."/>
            <person name="Castanera R."/>
            <person name="Culley D."/>
            <person name="Daum C."/>
            <person name="Ezra D."/>
            <person name="Gonzalez J."/>
            <person name="Henrissat B."/>
            <person name="Kuo A."/>
            <person name="Liang C."/>
            <person name="Lipzen A."/>
            <person name="Lutzoni F."/>
            <person name="Magnuson J."/>
            <person name="Mondo S."/>
            <person name="Nolan M."/>
            <person name="Ohm R."/>
            <person name="Pangilinan J."/>
            <person name="Park H.-J."/>
            <person name="Ramirez L."/>
            <person name="Alfaro M."/>
            <person name="Sun H."/>
            <person name="Tritt A."/>
            <person name="Yoshinaga Y."/>
            <person name="Zwiers L.-H."/>
            <person name="Turgeon B."/>
            <person name="Goodwin S."/>
            <person name="Spatafora J."/>
            <person name="Crous P."/>
            <person name="Grigoriev I."/>
        </authorList>
    </citation>
    <scope>NUCLEOTIDE SEQUENCE</scope>
    <source>
        <strain evidence="2">CBS 113979</strain>
    </source>
</reference>
<feature type="transmembrane region" description="Helical" evidence="1">
    <location>
        <begin position="132"/>
        <end position="158"/>
    </location>
</feature>
<dbReference type="AlphaFoldDB" id="A0A6G1H7M2"/>
<feature type="transmembrane region" description="Helical" evidence="1">
    <location>
        <begin position="82"/>
        <end position="105"/>
    </location>
</feature>
<sequence length="653" mass="71520">MTARQSSRAMAASAGDSSCEMFHSSLAEPPRDRTASFASKFELQDAFQDNMFISDSSPSRAPVEPAGLSLRIMKIHGTRRHILSTTFVAVAPILSFGAVLLYLVLLSGANIGRIVDGLNAGYFHLAQTDLSIVLLFASLSTIATILCVNSFLCLFSYCESDAILGHSRALKLDSLLRPYEFALLISLLHGNFSDWWSGVTHCLRGKYKDNARKQILRVIGLMLLLWIACSLLIAADIWLHISSRQTQMQLPNWDLPGVYKYGRNLQEECIRPIEEVAPDGTFVVPLDQPSCIGRIDLIFNTSEVYNIVDGTSSLNTISQVHYQGSLLSMLTDAQAPMNSAFVASTYGVQTACTPVGSDCVLYPANDTFQCSQKPGTVDKTLILRRSNQVIGTHHQAIRGDTQYSESIKNDPGQKPGPNIVKWIASLNIQRKGGSAGNSQYSATLMECASELFHMRYFQVEGRNTVIDVTAASAQWTAAMFNPLLGDSTSRSISFGADIISEAMDRASRSAKTIQDFADAMSLSFSRTSIASSVGMSIPMTNIHDGIDSFVTLVPKIPVFCVIIIDFLYGLGALVLGIVAFVIVVLRPNVREVKPRLSTMGVIARGFEQDWQRAAVSNLRDLFAETDPKYGQLFAEKRVRIVPTAEGGWSWEST</sequence>